<feature type="region of interest" description="Disordered" evidence="2">
    <location>
        <begin position="299"/>
        <end position="360"/>
    </location>
</feature>
<feature type="coiled-coil region" evidence="1">
    <location>
        <begin position="255"/>
        <end position="289"/>
    </location>
</feature>
<dbReference type="PANTHER" id="PTHR42041:SF1">
    <property type="entry name" value="DNA ENDONUCLEASE ACTIVATOR CTP1 C-TERMINAL DOMAIN-CONTAINING PROTEIN"/>
    <property type="match status" value="1"/>
</dbReference>
<feature type="region of interest" description="Disordered" evidence="2">
    <location>
        <begin position="1"/>
        <end position="95"/>
    </location>
</feature>
<dbReference type="AlphaFoldDB" id="A0A1S8B5F3"/>
<sequence>MDPLTAQQPPPQSPRAATPLASISPERLNNMRAPPLMMPTSGRGSMPTSPTSSTSAMSDNGANTNYYGSLKLGSPPKLRASNHHQRNSSSSSDAVRAAVARFEQLDHRELHRRDEAAVRRAEMAREMAELDARRLRDDKDGVEREARRIRDEAKKMKKEVDESRERERRVAKRLEMVMEELHRAKETHGHAQGLYEKEIRKARKEAFKASSALVKMQEELKATRNSLRITQSGLESEKIKCGKREQEAFQAEYKMVGVQEELAKAKQQIKTVEEERDALKTSLREEEVARIAAEGLIALPASNPGEEDEFDSPKKSPSKLMACDGSDKENFGPSSPSSRSTELKAVHEELAAERRRRERAEDTVDFMKMECQFQCCSCRMAELNGDSYIHDDTFEKEMAKIRNSQPVSMTPPISDGGDAEVDSMVKRSVPTAMSRPATPPDSATLTDEQRELLFSPTTGTFRSVPSPNKSAETEEKPQIEDIEMADAPAAAPASLPTPVEPAPMEVEAAIEQRQTSTRAPSPPRTPAPERGRSNTSHGHHYHSSRNTAFAQPSRAATATPAANNNNNNNNSFFHRTITTTTTVPMHFDSPKPVPNTQQHFHTVSRSTFASSSSARPSVFDAFATPTAAEKNALTRTPSFKDRPFDREAALEQIQERRKRARSVAEGRATPRRQMVEGTGVRRDVSAPM</sequence>
<evidence type="ECO:0000313" key="3">
    <source>
        <dbReference type="EMBL" id="OMP82755.1"/>
    </source>
</evidence>
<feature type="compositionally biased region" description="Low complexity" evidence="2">
    <location>
        <begin position="555"/>
        <end position="573"/>
    </location>
</feature>
<feature type="compositionally biased region" description="Polar residues" evidence="2">
    <location>
        <begin position="455"/>
        <end position="470"/>
    </location>
</feature>
<reference evidence="3 4" key="1">
    <citation type="submission" date="2017-01" db="EMBL/GenBank/DDBJ databases">
        <title>Draft genome sequence of Diplodia seriata F98.1, a fungal species involved in grapevine trunk diseases.</title>
        <authorList>
            <person name="Robert-Siegwald G."/>
            <person name="Vallet J."/>
            <person name="Abou-Mansour E."/>
            <person name="Xu J."/>
            <person name="Rey P."/>
            <person name="Bertsch C."/>
            <person name="Rego C."/>
            <person name="Larignon P."/>
            <person name="Fontaine F."/>
            <person name="Lebrun M.-H."/>
        </authorList>
    </citation>
    <scope>NUCLEOTIDE SEQUENCE [LARGE SCALE GENOMIC DNA]</scope>
    <source>
        <strain evidence="3 4">F98.1</strain>
    </source>
</reference>
<dbReference type="PANTHER" id="PTHR42041">
    <property type="entry name" value="DNA ENDONUCLEASE ACTIVATOR CTP1 C-TERMINAL DOMAIN-CONTAINING PROTEIN"/>
    <property type="match status" value="1"/>
</dbReference>
<dbReference type="EMBL" id="MSZU01000113">
    <property type="protein sequence ID" value="OMP82755.1"/>
    <property type="molecule type" value="Genomic_DNA"/>
</dbReference>
<evidence type="ECO:0000313" key="4">
    <source>
        <dbReference type="Proteomes" id="UP000190776"/>
    </source>
</evidence>
<proteinExistence type="predicted"/>
<gene>
    <name evidence="3" type="ORF">BK809_0000944</name>
</gene>
<comment type="caution">
    <text evidence="3">The sequence shown here is derived from an EMBL/GenBank/DDBJ whole genome shotgun (WGS) entry which is preliminary data.</text>
</comment>
<evidence type="ECO:0000256" key="2">
    <source>
        <dbReference type="SAM" id="MobiDB-lite"/>
    </source>
</evidence>
<dbReference type="Proteomes" id="UP000190776">
    <property type="component" value="Unassembled WGS sequence"/>
</dbReference>
<organism evidence="3 4">
    <name type="scientific">Diplodia seriata</name>
    <dbReference type="NCBI Taxonomy" id="420778"/>
    <lineage>
        <taxon>Eukaryota</taxon>
        <taxon>Fungi</taxon>
        <taxon>Dikarya</taxon>
        <taxon>Ascomycota</taxon>
        <taxon>Pezizomycotina</taxon>
        <taxon>Dothideomycetes</taxon>
        <taxon>Dothideomycetes incertae sedis</taxon>
        <taxon>Botryosphaeriales</taxon>
        <taxon>Botryosphaeriaceae</taxon>
        <taxon>Diplodia</taxon>
    </lineage>
</organism>
<feature type="region of interest" description="Disordered" evidence="2">
    <location>
        <begin position="653"/>
        <end position="688"/>
    </location>
</feature>
<feature type="compositionally biased region" description="Low complexity" evidence="2">
    <location>
        <begin position="39"/>
        <end position="58"/>
    </location>
</feature>
<feature type="compositionally biased region" description="Basic and acidic residues" evidence="2">
    <location>
        <begin position="341"/>
        <end position="360"/>
    </location>
</feature>
<feature type="region of interest" description="Disordered" evidence="2">
    <location>
        <begin position="402"/>
        <end position="573"/>
    </location>
</feature>
<dbReference type="OrthoDB" id="4495335at2759"/>
<keyword evidence="1" id="KW-0175">Coiled coil</keyword>
<name>A0A1S8B5F3_9PEZI</name>
<feature type="compositionally biased region" description="Basic and acidic residues" evidence="2">
    <location>
        <begin position="679"/>
        <end position="688"/>
    </location>
</feature>
<feature type="coiled-coil region" evidence="1">
    <location>
        <begin position="113"/>
        <end position="219"/>
    </location>
</feature>
<accession>A0A1S8B5F3</accession>
<protein>
    <submittedName>
        <fullName evidence="3">Uncharacterized protein</fullName>
    </submittedName>
</protein>
<evidence type="ECO:0000256" key="1">
    <source>
        <dbReference type="SAM" id="Coils"/>
    </source>
</evidence>